<keyword evidence="1" id="KW-0812">Transmembrane</keyword>
<keyword evidence="1" id="KW-1133">Transmembrane helix</keyword>
<evidence type="ECO:0000313" key="2">
    <source>
        <dbReference type="EMBL" id="KRK39863.1"/>
    </source>
</evidence>
<comment type="caution">
    <text evidence="2">The sequence shown here is derived from an EMBL/GenBank/DDBJ whole genome shotgun (WGS) entry which is preliminary data.</text>
</comment>
<gene>
    <name evidence="2" type="ORF">FC07_GL002178</name>
</gene>
<organism evidence="2 3">
    <name type="scientific">Loigolactobacillus bifermentans DSM 20003</name>
    <dbReference type="NCBI Taxonomy" id="1423726"/>
    <lineage>
        <taxon>Bacteria</taxon>
        <taxon>Bacillati</taxon>
        <taxon>Bacillota</taxon>
        <taxon>Bacilli</taxon>
        <taxon>Lactobacillales</taxon>
        <taxon>Lactobacillaceae</taxon>
        <taxon>Loigolactobacillus</taxon>
    </lineage>
</organism>
<evidence type="ECO:0008006" key="4">
    <source>
        <dbReference type="Google" id="ProtNLM"/>
    </source>
</evidence>
<feature type="transmembrane region" description="Helical" evidence="1">
    <location>
        <begin position="75"/>
        <end position="93"/>
    </location>
</feature>
<feature type="transmembrane region" description="Helical" evidence="1">
    <location>
        <begin position="151"/>
        <end position="172"/>
    </location>
</feature>
<keyword evidence="1" id="KW-0472">Membrane</keyword>
<accession>A0A0R1HA35</accession>
<reference evidence="2 3" key="1">
    <citation type="journal article" date="2015" name="Genome Announc.">
        <title>Expanding the biotechnology potential of lactobacilli through comparative genomics of 213 strains and associated genera.</title>
        <authorList>
            <person name="Sun Z."/>
            <person name="Harris H.M."/>
            <person name="McCann A."/>
            <person name="Guo C."/>
            <person name="Argimon S."/>
            <person name="Zhang W."/>
            <person name="Yang X."/>
            <person name="Jeffery I.B."/>
            <person name="Cooney J.C."/>
            <person name="Kagawa T.F."/>
            <person name="Liu W."/>
            <person name="Song Y."/>
            <person name="Salvetti E."/>
            <person name="Wrobel A."/>
            <person name="Rasinkangas P."/>
            <person name="Parkhill J."/>
            <person name="Rea M.C."/>
            <person name="O'Sullivan O."/>
            <person name="Ritari J."/>
            <person name="Douillard F.P."/>
            <person name="Paul Ross R."/>
            <person name="Yang R."/>
            <person name="Briner A.E."/>
            <person name="Felis G.E."/>
            <person name="de Vos W.M."/>
            <person name="Barrangou R."/>
            <person name="Klaenhammer T.R."/>
            <person name="Caufield P.W."/>
            <person name="Cui Y."/>
            <person name="Zhang H."/>
            <person name="O'Toole P.W."/>
        </authorList>
    </citation>
    <scope>NUCLEOTIDE SEQUENCE [LARGE SCALE GENOMIC DNA]</scope>
    <source>
        <strain evidence="2 3">DSM 20003</strain>
    </source>
</reference>
<dbReference type="AlphaFoldDB" id="A0A0R1HA35"/>
<feature type="transmembrane region" description="Helical" evidence="1">
    <location>
        <begin position="249"/>
        <end position="272"/>
    </location>
</feature>
<feature type="transmembrane region" description="Helical" evidence="1">
    <location>
        <begin position="105"/>
        <end position="131"/>
    </location>
</feature>
<keyword evidence="3" id="KW-1185">Reference proteome</keyword>
<protein>
    <recommendedName>
        <fullName evidence="4">Carotenoid biosynthesis protein</fullName>
    </recommendedName>
</protein>
<feature type="transmembrane region" description="Helical" evidence="1">
    <location>
        <begin position="215"/>
        <end position="237"/>
    </location>
</feature>
<dbReference type="EMBL" id="AZDA01000033">
    <property type="protein sequence ID" value="KRK39863.1"/>
    <property type="molecule type" value="Genomic_DNA"/>
</dbReference>
<proteinExistence type="predicted"/>
<dbReference type="Proteomes" id="UP000051461">
    <property type="component" value="Unassembled WGS sequence"/>
</dbReference>
<evidence type="ECO:0000256" key="1">
    <source>
        <dbReference type="SAM" id="Phobius"/>
    </source>
</evidence>
<feature type="transmembrane region" description="Helical" evidence="1">
    <location>
        <begin position="6"/>
        <end position="24"/>
    </location>
</feature>
<dbReference type="PATRIC" id="fig|1423726.3.peg.2263"/>
<feature type="transmembrane region" description="Helical" evidence="1">
    <location>
        <begin position="192"/>
        <end position="209"/>
    </location>
</feature>
<evidence type="ECO:0000313" key="3">
    <source>
        <dbReference type="Proteomes" id="UP000051461"/>
    </source>
</evidence>
<name>A0A0R1HA35_9LACO</name>
<feature type="transmembrane region" description="Helical" evidence="1">
    <location>
        <begin position="278"/>
        <end position="296"/>
    </location>
</feature>
<feature type="transmembrane region" description="Helical" evidence="1">
    <location>
        <begin position="31"/>
        <end position="55"/>
    </location>
</feature>
<sequence length="305" mass="34279">MATARTVEIVFYLIYALTLVVLWQQRRTEQLFQFITCSLLGITLELFSVNVFKTYHYNPDFLVNIGNAQALKACPLWVGLGWGLLMPLAIAGAKKLDRRPLVTGLIAYVIVIGWDFVWDVLAIRTAGGLWVWHGAPINFAITIQNMYGIPWMNYLGYSGAIIPVALLTARHAQAAKNATNGWQRLGFALRDYLEAIISFIVIVALYALVYHFVPLFAIVAFLVLFIGTLGYIARCLVKSRSNQWFKQADWAYLTEFGGSYLASVIVGCLLGVLPQHPWLFVVHVILLLMTLSLGFYRPAEIRTNN</sequence>